<dbReference type="EMBL" id="CP097510">
    <property type="protein sequence ID" value="URE22899.1"/>
    <property type="molecule type" value="Genomic_DNA"/>
</dbReference>
<evidence type="ECO:0000256" key="1">
    <source>
        <dbReference type="SAM" id="MobiDB-lite"/>
    </source>
</evidence>
<dbReference type="Proteomes" id="UP001055439">
    <property type="component" value="Chromosome 8"/>
</dbReference>
<proteinExistence type="predicted"/>
<name>A0A9E7H3B7_9LILI</name>
<accession>A0A9E7H3B7</accession>
<feature type="region of interest" description="Disordered" evidence="1">
    <location>
        <begin position="83"/>
        <end position="105"/>
    </location>
</feature>
<keyword evidence="3" id="KW-1185">Reference proteome</keyword>
<evidence type="ECO:0000313" key="2">
    <source>
        <dbReference type="EMBL" id="URE22899.1"/>
    </source>
</evidence>
<protein>
    <submittedName>
        <fullName evidence="2">Uncharacterized protein</fullName>
    </submittedName>
</protein>
<feature type="compositionally biased region" description="Polar residues" evidence="1">
    <location>
        <begin position="52"/>
        <end position="63"/>
    </location>
</feature>
<dbReference type="AlphaFoldDB" id="A0A9E7H3B7"/>
<reference evidence="2" key="1">
    <citation type="submission" date="2022-05" db="EMBL/GenBank/DDBJ databases">
        <title>The Musa troglodytarum L. genome provides insights into the mechanism of non-climacteric behaviour and enrichment of carotenoids.</title>
        <authorList>
            <person name="Wang J."/>
        </authorList>
    </citation>
    <scope>NUCLEOTIDE SEQUENCE</scope>
    <source>
        <tissue evidence="2">Leaf</tissue>
    </source>
</reference>
<feature type="region of interest" description="Disordered" evidence="1">
    <location>
        <begin position="44"/>
        <end position="63"/>
    </location>
</feature>
<evidence type="ECO:0000313" key="3">
    <source>
        <dbReference type="Proteomes" id="UP001055439"/>
    </source>
</evidence>
<organism evidence="2 3">
    <name type="scientific">Musa troglodytarum</name>
    <name type="common">fe'i banana</name>
    <dbReference type="NCBI Taxonomy" id="320322"/>
    <lineage>
        <taxon>Eukaryota</taxon>
        <taxon>Viridiplantae</taxon>
        <taxon>Streptophyta</taxon>
        <taxon>Embryophyta</taxon>
        <taxon>Tracheophyta</taxon>
        <taxon>Spermatophyta</taxon>
        <taxon>Magnoliopsida</taxon>
        <taxon>Liliopsida</taxon>
        <taxon>Zingiberales</taxon>
        <taxon>Musaceae</taxon>
        <taxon>Musa</taxon>
    </lineage>
</organism>
<gene>
    <name evidence="2" type="ORF">MUK42_13451</name>
</gene>
<sequence length="105" mass="11299">MFTARGARFMLSGWSALTQELELSNPSRPLFGFIQGVDDDSSGVGDIEARMTRSSGSPVASTSDQLSGIMKTLEAMTQVMQQQVRSERNDGARTSNRIGLGIEAV</sequence>